<proteinExistence type="predicted"/>
<keyword evidence="2" id="KW-1185">Reference proteome</keyword>
<dbReference type="EMBL" id="BPLR01017125">
    <property type="protein sequence ID" value="GIY88928.1"/>
    <property type="molecule type" value="Genomic_DNA"/>
</dbReference>
<evidence type="ECO:0000313" key="2">
    <source>
        <dbReference type="Proteomes" id="UP001054945"/>
    </source>
</evidence>
<protein>
    <submittedName>
        <fullName evidence="1">Uncharacterized protein</fullName>
    </submittedName>
</protein>
<dbReference type="Proteomes" id="UP001054945">
    <property type="component" value="Unassembled WGS sequence"/>
</dbReference>
<dbReference type="AlphaFoldDB" id="A0AAV4X2X1"/>
<organism evidence="1 2">
    <name type="scientific">Caerostris extrusa</name>
    <name type="common">Bark spider</name>
    <name type="synonym">Caerostris bankana</name>
    <dbReference type="NCBI Taxonomy" id="172846"/>
    <lineage>
        <taxon>Eukaryota</taxon>
        <taxon>Metazoa</taxon>
        <taxon>Ecdysozoa</taxon>
        <taxon>Arthropoda</taxon>
        <taxon>Chelicerata</taxon>
        <taxon>Arachnida</taxon>
        <taxon>Araneae</taxon>
        <taxon>Araneomorphae</taxon>
        <taxon>Entelegynae</taxon>
        <taxon>Araneoidea</taxon>
        <taxon>Araneidae</taxon>
        <taxon>Caerostris</taxon>
    </lineage>
</organism>
<evidence type="ECO:0000313" key="1">
    <source>
        <dbReference type="EMBL" id="GIY88928.1"/>
    </source>
</evidence>
<accession>A0AAV4X2X1</accession>
<sequence length="91" mass="10361">MSLTTPPSFSQKKLKCQKSLARVIRIRDVTIIEHVSLPEHRNLENFNCLNYHRKTILFVALLAFDCCSETELVAERLSFAMPLGAIIASRD</sequence>
<reference evidence="1 2" key="1">
    <citation type="submission" date="2021-06" db="EMBL/GenBank/DDBJ databases">
        <title>Caerostris extrusa draft genome.</title>
        <authorList>
            <person name="Kono N."/>
            <person name="Arakawa K."/>
        </authorList>
    </citation>
    <scope>NUCLEOTIDE SEQUENCE [LARGE SCALE GENOMIC DNA]</scope>
</reference>
<comment type="caution">
    <text evidence="1">The sequence shown here is derived from an EMBL/GenBank/DDBJ whole genome shotgun (WGS) entry which is preliminary data.</text>
</comment>
<gene>
    <name evidence="1" type="ORF">CEXT_614201</name>
</gene>
<name>A0AAV4X2X1_CAEEX</name>